<dbReference type="AlphaFoldDB" id="A0A3M6V345"/>
<feature type="compositionally biased region" description="Polar residues" evidence="1">
    <location>
        <begin position="8"/>
        <end position="23"/>
    </location>
</feature>
<name>A0A3M6V345_POCDA</name>
<organism evidence="2 3">
    <name type="scientific">Pocillopora damicornis</name>
    <name type="common">Cauliflower coral</name>
    <name type="synonym">Millepora damicornis</name>
    <dbReference type="NCBI Taxonomy" id="46731"/>
    <lineage>
        <taxon>Eukaryota</taxon>
        <taxon>Metazoa</taxon>
        <taxon>Cnidaria</taxon>
        <taxon>Anthozoa</taxon>
        <taxon>Hexacorallia</taxon>
        <taxon>Scleractinia</taxon>
        <taxon>Astrocoeniina</taxon>
        <taxon>Pocilloporidae</taxon>
        <taxon>Pocillopora</taxon>
    </lineage>
</organism>
<sequence length="80" mass="8592">MTFLRMSSFGSPTSSPRANSELSAATTTFRNEAQSWGGVPHGIIIIIVIKEMFLAPISGIVFNGIPIDPVARAKILGFRT</sequence>
<comment type="caution">
    <text evidence="2">The sequence shown here is derived from an EMBL/GenBank/DDBJ whole genome shotgun (WGS) entry which is preliminary data.</text>
</comment>
<feature type="region of interest" description="Disordered" evidence="1">
    <location>
        <begin position="1"/>
        <end position="23"/>
    </location>
</feature>
<reference evidence="2 3" key="1">
    <citation type="journal article" date="2018" name="Sci. Rep.">
        <title>Comparative analysis of the Pocillopora damicornis genome highlights role of immune system in coral evolution.</title>
        <authorList>
            <person name="Cunning R."/>
            <person name="Bay R.A."/>
            <person name="Gillette P."/>
            <person name="Baker A.C."/>
            <person name="Traylor-Knowles N."/>
        </authorList>
    </citation>
    <scope>NUCLEOTIDE SEQUENCE [LARGE SCALE GENOMIC DNA]</scope>
    <source>
        <strain evidence="2">RSMAS</strain>
        <tissue evidence="2">Whole animal</tissue>
    </source>
</reference>
<evidence type="ECO:0000313" key="2">
    <source>
        <dbReference type="EMBL" id="RMX60341.1"/>
    </source>
</evidence>
<dbReference type="EMBL" id="RCHS01000175">
    <property type="protein sequence ID" value="RMX60341.1"/>
    <property type="molecule type" value="Genomic_DNA"/>
</dbReference>
<gene>
    <name evidence="2" type="ORF">pdam_00024138</name>
</gene>
<keyword evidence="3" id="KW-1185">Reference proteome</keyword>
<dbReference type="Proteomes" id="UP000275408">
    <property type="component" value="Unassembled WGS sequence"/>
</dbReference>
<evidence type="ECO:0000256" key="1">
    <source>
        <dbReference type="SAM" id="MobiDB-lite"/>
    </source>
</evidence>
<accession>A0A3M6V345</accession>
<protein>
    <submittedName>
        <fullName evidence="2">Uncharacterized protein</fullName>
    </submittedName>
</protein>
<proteinExistence type="predicted"/>
<evidence type="ECO:0000313" key="3">
    <source>
        <dbReference type="Proteomes" id="UP000275408"/>
    </source>
</evidence>